<evidence type="ECO:0000313" key="2">
    <source>
        <dbReference type="EMBL" id="CQR50846.1"/>
    </source>
</evidence>
<protein>
    <submittedName>
        <fullName evidence="2">Uncharacterized protein</fullName>
    </submittedName>
</protein>
<dbReference type="EMBL" id="CSTE01000002">
    <property type="protein sequence ID" value="CQR50846.1"/>
    <property type="molecule type" value="Genomic_DNA"/>
</dbReference>
<evidence type="ECO:0000313" key="3">
    <source>
        <dbReference type="Proteomes" id="UP000198902"/>
    </source>
</evidence>
<keyword evidence="3" id="KW-1185">Reference proteome</keyword>
<gene>
    <name evidence="2" type="ORF">BN996_02330</name>
</gene>
<feature type="compositionally biased region" description="Acidic residues" evidence="1">
    <location>
        <begin position="12"/>
        <end position="23"/>
    </location>
</feature>
<accession>A0A0D6JSH0</accession>
<dbReference type="Proteomes" id="UP000198902">
    <property type="component" value="Unassembled WGS sequence"/>
</dbReference>
<name>A0A0D6JSH0_9EURY</name>
<dbReference type="RefSeq" id="WP_264371808.1">
    <property type="nucleotide sequence ID" value="NZ_CABLRR010000002.1"/>
</dbReference>
<organism evidence="2 3">
    <name type="scientific">Haloferax massiliensis</name>
    <dbReference type="NCBI Taxonomy" id="1476858"/>
    <lineage>
        <taxon>Archaea</taxon>
        <taxon>Methanobacteriati</taxon>
        <taxon>Methanobacteriota</taxon>
        <taxon>Stenosarchaea group</taxon>
        <taxon>Halobacteria</taxon>
        <taxon>Halobacteriales</taxon>
        <taxon>Haloferacaceae</taxon>
        <taxon>Haloferax</taxon>
    </lineage>
</organism>
<evidence type="ECO:0000256" key="1">
    <source>
        <dbReference type="SAM" id="MobiDB-lite"/>
    </source>
</evidence>
<dbReference type="AlphaFoldDB" id="A0A0D6JSH0"/>
<feature type="region of interest" description="Disordered" evidence="1">
    <location>
        <begin position="1"/>
        <end position="25"/>
    </location>
</feature>
<reference evidence="3" key="1">
    <citation type="submission" date="2015-03" db="EMBL/GenBank/DDBJ databases">
        <authorList>
            <person name="Urmite Genomes"/>
        </authorList>
    </citation>
    <scope>NUCLEOTIDE SEQUENCE [LARGE SCALE GENOMIC DNA]</scope>
    <source>
        <strain evidence="3">Arc-Hr</strain>
    </source>
</reference>
<proteinExistence type="predicted"/>
<sequence length="41" mass="4713">MPSSDARGPDSPDADDKTDEDDEREKTILDRLVDVLWILPW</sequence>